<dbReference type="InterPro" id="IPR023365">
    <property type="entry name" value="Sortase_dom-sf"/>
</dbReference>
<keyword evidence="5" id="KW-0812">Transmembrane</keyword>
<name>A0A943YXS1_9ACTN</name>
<keyword evidence="3" id="KW-0732">Signal</keyword>
<reference evidence="7" key="1">
    <citation type="submission" date="2021-02" db="EMBL/GenBank/DDBJ databases">
        <title>Infant gut strain persistence is associated with maternal origin, phylogeny, and functional potential including surface adhesion and iron acquisition.</title>
        <authorList>
            <person name="Lou Y.C."/>
        </authorList>
    </citation>
    <scope>NUCLEOTIDE SEQUENCE</scope>
    <source>
        <strain evidence="7">L2_039_000G1_dasL2_039_000G1_concoct_11</strain>
    </source>
</reference>
<gene>
    <name evidence="7" type="ORF">KH142_03440</name>
</gene>
<evidence type="ECO:0000256" key="4">
    <source>
        <dbReference type="ARBA" id="ARBA00023088"/>
    </source>
</evidence>
<keyword evidence="1" id="KW-0134">Cell wall</keyword>
<dbReference type="Proteomes" id="UP000727506">
    <property type="component" value="Unassembled WGS sequence"/>
</dbReference>
<feature type="transmembrane region" description="Helical" evidence="5">
    <location>
        <begin position="573"/>
        <end position="595"/>
    </location>
</feature>
<feature type="transmembrane region" description="Helical" evidence="5">
    <location>
        <begin position="364"/>
        <end position="387"/>
    </location>
</feature>
<keyword evidence="5" id="KW-0472">Membrane</keyword>
<organism evidence="7 8">
    <name type="scientific">Slackia piriformis</name>
    <dbReference type="NCBI Taxonomy" id="626934"/>
    <lineage>
        <taxon>Bacteria</taxon>
        <taxon>Bacillati</taxon>
        <taxon>Actinomycetota</taxon>
        <taxon>Coriobacteriia</taxon>
        <taxon>Eggerthellales</taxon>
        <taxon>Eggerthellaceae</taxon>
        <taxon>Slackia</taxon>
    </lineage>
</organism>
<evidence type="ECO:0000259" key="6">
    <source>
        <dbReference type="PROSITE" id="PS50847"/>
    </source>
</evidence>
<evidence type="ECO:0000256" key="3">
    <source>
        <dbReference type="ARBA" id="ARBA00022729"/>
    </source>
</evidence>
<feature type="domain" description="Gram-positive cocci surface proteins LPxTG" evidence="6">
    <location>
        <begin position="567"/>
        <end position="606"/>
    </location>
</feature>
<comment type="caution">
    <text evidence="7">The sequence shown here is derived from an EMBL/GenBank/DDBJ whole genome shotgun (WGS) entry which is preliminary data.</text>
</comment>
<dbReference type="EMBL" id="JAGZSV010000039">
    <property type="protein sequence ID" value="MBS6940531.1"/>
    <property type="molecule type" value="Genomic_DNA"/>
</dbReference>
<accession>A0A943YXS1</accession>
<dbReference type="Pfam" id="PF00746">
    <property type="entry name" value="Gram_pos_anchor"/>
    <property type="match status" value="1"/>
</dbReference>
<evidence type="ECO:0000256" key="1">
    <source>
        <dbReference type="ARBA" id="ARBA00022512"/>
    </source>
</evidence>
<keyword evidence="4" id="KW-0572">Peptidoglycan-anchor</keyword>
<dbReference type="PROSITE" id="PS50847">
    <property type="entry name" value="GRAM_POS_ANCHORING"/>
    <property type="match status" value="1"/>
</dbReference>
<evidence type="ECO:0000313" key="8">
    <source>
        <dbReference type="Proteomes" id="UP000727506"/>
    </source>
</evidence>
<dbReference type="InterPro" id="IPR009835">
    <property type="entry name" value="SrtB"/>
</dbReference>
<dbReference type="AlphaFoldDB" id="A0A943YXS1"/>
<dbReference type="NCBIfam" id="TIGR01167">
    <property type="entry name" value="LPXTG_anchor"/>
    <property type="match status" value="1"/>
</dbReference>
<dbReference type="Gene3D" id="2.40.260.10">
    <property type="entry name" value="Sortase"/>
    <property type="match status" value="1"/>
</dbReference>
<evidence type="ECO:0000256" key="2">
    <source>
        <dbReference type="ARBA" id="ARBA00022525"/>
    </source>
</evidence>
<dbReference type="CDD" id="cd05826">
    <property type="entry name" value="Sortase_B"/>
    <property type="match status" value="1"/>
</dbReference>
<proteinExistence type="predicted"/>
<keyword evidence="2" id="KW-0964">Secreted</keyword>
<protein>
    <submittedName>
        <fullName evidence="7">Class B sortase</fullName>
    </submittedName>
</protein>
<evidence type="ECO:0000256" key="5">
    <source>
        <dbReference type="SAM" id="Phobius"/>
    </source>
</evidence>
<dbReference type="SUPFAM" id="SSF63817">
    <property type="entry name" value="Sortase"/>
    <property type="match status" value="1"/>
</dbReference>
<keyword evidence="5" id="KW-1133">Transmembrane helix</keyword>
<sequence length="619" mass="66946">MAKAGVFGRSDDFRGRFGPGGVCLRAASHTVRFLSHVANAVIFAVLFAMMLVGLYALWDAGAVYTAASSSKWEAYVPAEEDHGTYDELVSINSDVVGWLDVYGTNIDYPLVQADDVKYLTHDAKGDYSLTGALFLDSRNADDFSDFSTIVYGHHLDSNVMFGEIGSFADADYFAAHEYGTLFIGRGQRENTLVGLHFIAFLEADAYDGAVYRAKVDGLAQQASYVEHLKGLASNVREVEVDPASGERIVLLSTCSSEAANARSILWRRSKRRFMRTRSSKRRTRASGWICPKAGSAFPGSAGRRWRRFSRLRSACCFPAWAVAGERAAIKRRPFAAGRASPRTVGRDKEEAMTNTTHTMARKRAAACGMSAILCAVLVAAFFSMAVVGRAYADESGAAFATPAFAADEASRLGGSKAFEVTVFQRIDAPAAQSGAIDTWSYVFEAVDAASPMPEGSEGGRYAWRMTGDVRMSFSIGPAAKPGVYRYRMWQEHPASVPPGYTLDGRVYEVSAYAADDGTIYAAVCSAQGDAAKTADPGWTVSFEAPETAPSATSRPSGAFWQGLLSRLPKTGDISMVAIAAAGVLAVAGIAIVVLARRLREREDRREKGRFDDGMQEDMR</sequence>
<feature type="transmembrane region" description="Helical" evidence="5">
    <location>
        <begin position="37"/>
        <end position="58"/>
    </location>
</feature>
<evidence type="ECO:0000313" key="7">
    <source>
        <dbReference type="EMBL" id="MBS6940531.1"/>
    </source>
</evidence>
<dbReference type="InterPro" id="IPR019931">
    <property type="entry name" value="LPXTG_anchor"/>
</dbReference>